<name>A0A951UPZ2_9CYAN</name>
<evidence type="ECO:0000313" key="1">
    <source>
        <dbReference type="EMBL" id="MBW4662047.1"/>
    </source>
</evidence>
<evidence type="ECO:0000313" key="2">
    <source>
        <dbReference type="Proteomes" id="UP000757435"/>
    </source>
</evidence>
<organism evidence="1 2">
    <name type="scientific">Drouetiella hepatica Uher 2000/2452</name>
    <dbReference type="NCBI Taxonomy" id="904376"/>
    <lineage>
        <taxon>Bacteria</taxon>
        <taxon>Bacillati</taxon>
        <taxon>Cyanobacteriota</taxon>
        <taxon>Cyanophyceae</taxon>
        <taxon>Oculatellales</taxon>
        <taxon>Oculatellaceae</taxon>
        <taxon>Drouetiella</taxon>
    </lineage>
</organism>
<dbReference type="AlphaFoldDB" id="A0A951UPZ2"/>
<dbReference type="EMBL" id="JAHHHD010000054">
    <property type="protein sequence ID" value="MBW4662047.1"/>
    <property type="molecule type" value="Genomic_DNA"/>
</dbReference>
<dbReference type="Proteomes" id="UP000757435">
    <property type="component" value="Unassembled WGS sequence"/>
</dbReference>
<sequence length="570" mass="64630">MGKLHPTETSVYDFEPGLSGDRTGRYITLEEGGTGSTIIVSSQDADTAQSIPTASNNDYHWASLVKKILTPTYLSTLIATLRDHSSLPELVTTQLLQHLLKVYHHKVEVIISSEGMDSLDTGLPHFKLVSQRKSGTKKLELVFDDDKIKTYLKNSLSELFTYTGFWEEFARAIGANLIVWAAENLEQHIGHATLTALQPEELTQDVSRSLLEMDTTLLQERISFFGQIYCQDITRKIVKGFDLPNCSLQDMDKLLGLKPKPPTEVRTRLDLDPIAVLPTSIPIASSIRAQLRPDLWQQNTDELAVFQHRSKNNPNNYIEHYITNPGDIALLPWEAADQIINKFGFDTVKLQLIFAARTMEEDEPWSRAFTLKASDIIHLLGWDRNHNTSLSEKRNAVASTAFALSCLLVKSVWIEGRGRKQIDASTPIGRMWDVLIDPHGQMDWVTGKIEKPEEVYITVSPGLWTKHFLNRAGSKAKEALHQFGYLAKDILKIDPYHNEMALRLAIQLTLDSRIRARNENPYAYRVLNLLEEVLPKTEIEKALEDKYKARDLRNRWDTCSQAAEQSRLAN</sequence>
<reference evidence="1" key="1">
    <citation type="submission" date="2021-05" db="EMBL/GenBank/DDBJ databases">
        <authorList>
            <person name="Pietrasiak N."/>
            <person name="Ward R."/>
            <person name="Stajich J.E."/>
            <person name="Kurbessoian T."/>
        </authorList>
    </citation>
    <scope>NUCLEOTIDE SEQUENCE</scope>
    <source>
        <strain evidence="1">UHER 2000/2452</strain>
    </source>
</reference>
<protein>
    <submittedName>
        <fullName evidence="1">Transcriptional regulator</fullName>
    </submittedName>
</protein>
<gene>
    <name evidence="1" type="ORF">KME15_25600</name>
</gene>
<reference evidence="1" key="2">
    <citation type="journal article" date="2022" name="Microbiol. Resour. Announc.">
        <title>Metagenome Sequencing to Explore Phylogenomics of Terrestrial Cyanobacteria.</title>
        <authorList>
            <person name="Ward R.D."/>
            <person name="Stajich J.E."/>
            <person name="Johansen J.R."/>
            <person name="Huntemann M."/>
            <person name="Clum A."/>
            <person name="Foster B."/>
            <person name="Foster B."/>
            <person name="Roux S."/>
            <person name="Palaniappan K."/>
            <person name="Varghese N."/>
            <person name="Mukherjee S."/>
            <person name="Reddy T.B.K."/>
            <person name="Daum C."/>
            <person name="Copeland A."/>
            <person name="Chen I.A."/>
            <person name="Ivanova N.N."/>
            <person name="Kyrpides N.C."/>
            <person name="Shapiro N."/>
            <person name="Eloe-Fadrosh E.A."/>
            <person name="Pietrasiak N."/>
        </authorList>
    </citation>
    <scope>NUCLEOTIDE SEQUENCE</scope>
    <source>
        <strain evidence="1">UHER 2000/2452</strain>
    </source>
</reference>
<accession>A0A951UPZ2</accession>
<proteinExistence type="predicted"/>
<comment type="caution">
    <text evidence="1">The sequence shown here is derived from an EMBL/GenBank/DDBJ whole genome shotgun (WGS) entry which is preliminary data.</text>
</comment>